<comment type="caution">
    <text evidence="1">The sequence shown here is derived from an EMBL/GenBank/DDBJ whole genome shotgun (WGS) entry which is preliminary data.</text>
</comment>
<sequence>MAMTDIDSRTGIRHAWAGEPVETATERDGESVFQSAACTLHVKSSLLTITRRGGGEGGLEGRVGKRGGGTHTLKLLVHDVAYECLQHLEMGSVMASKPKTMPDAIEFATELMDQKIRTFAERTSEKLDL</sequence>
<proteinExistence type="predicted"/>
<dbReference type="Proteomes" id="UP001151760">
    <property type="component" value="Unassembled WGS sequence"/>
</dbReference>
<dbReference type="EMBL" id="BQNB010013188">
    <property type="protein sequence ID" value="GJT12921.1"/>
    <property type="molecule type" value="Genomic_DNA"/>
</dbReference>
<evidence type="ECO:0000313" key="2">
    <source>
        <dbReference type="Proteomes" id="UP001151760"/>
    </source>
</evidence>
<reference evidence="1" key="2">
    <citation type="submission" date="2022-01" db="EMBL/GenBank/DDBJ databases">
        <authorList>
            <person name="Yamashiro T."/>
            <person name="Shiraishi A."/>
            <person name="Satake H."/>
            <person name="Nakayama K."/>
        </authorList>
    </citation>
    <scope>NUCLEOTIDE SEQUENCE</scope>
</reference>
<reference evidence="1" key="1">
    <citation type="journal article" date="2022" name="Int. J. Mol. Sci.">
        <title>Draft Genome of Tanacetum Coccineum: Genomic Comparison of Closely Related Tanacetum-Family Plants.</title>
        <authorList>
            <person name="Yamashiro T."/>
            <person name="Shiraishi A."/>
            <person name="Nakayama K."/>
            <person name="Satake H."/>
        </authorList>
    </citation>
    <scope>NUCLEOTIDE SEQUENCE</scope>
</reference>
<accession>A0ABQ5BDI8</accession>
<keyword evidence="2" id="KW-1185">Reference proteome</keyword>
<gene>
    <name evidence="1" type="ORF">Tco_0859963</name>
</gene>
<organism evidence="1 2">
    <name type="scientific">Tanacetum coccineum</name>
    <dbReference type="NCBI Taxonomy" id="301880"/>
    <lineage>
        <taxon>Eukaryota</taxon>
        <taxon>Viridiplantae</taxon>
        <taxon>Streptophyta</taxon>
        <taxon>Embryophyta</taxon>
        <taxon>Tracheophyta</taxon>
        <taxon>Spermatophyta</taxon>
        <taxon>Magnoliopsida</taxon>
        <taxon>eudicotyledons</taxon>
        <taxon>Gunneridae</taxon>
        <taxon>Pentapetalae</taxon>
        <taxon>asterids</taxon>
        <taxon>campanulids</taxon>
        <taxon>Asterales</taxon>
        <taxon>Asteraceae</taxon>
        <taxon>Asteroideae</taxon>
        <taxon>Anthemideae</taxon>
        <taxon>Anthemidinae</taxon>
        <taxon>Tanacetum</taxon>
    </lineage>
</organism>
<name>A0ABQ5BDI8_9ASTR</name>
<protein>
    <submittedName>
        <fullName evidence="1">Uncharacterized protein</fullName>
    </submittedName>
</protein>
<evidence type="ECO:0000313" key="1">
    <source>
        <dbReference type="EMBL" id="GJT12921.1"/>
    </source>
</evidence>